<feature type="region of interest" description="Disordered" evidence="13">
    <location>
        <begin position="1"/>
        <end position="61"/>
    </location>
</feature>
<keyword evidence="4 10" id="KW-0963">Cytoplasm</keyword>
<dbReference type="GO" id="GO:0006457">
    <property type="term" value="P:protein folding"/>
    <property type="evidence" value="ECO:0007669"/>
    <property type="project" value="InterPro"/>
</dbReference>
<reference evidence="14 15" key="1">
    <citation type="submission" date="2018-05" db="EMBL/GenBank/DDBJ databases">
        <title>Spiribacter halobius sp. nov., a moderately halophilic bacterium isolated from marine solar saltern.</title>
        <authorList>
            <person name="Zheng W.-S."/>
            <person name="Lu D.-C."/>
            <person name="Du Z.-J."/>
        </authorList>
    </citation>
    <scope>NUCLEOTIDE SEQUENCE [LARGE SCALE GENOMIC DNA]</scope>
    <source>
        <strain evidence="14 15">E85</strain>
    </source>
</reference>
<dbReference type="SUPFAM" id="SSF58014">
    <property type="entry name" value="Coiled-coil domain of nucleotide exchange factor GrpE"/>
    <property type="match status" value="1"/>
</dbReference>
<comment type="similarity">
    <text evidence="2 10 12">Belongs to the GrpE family.</text>
</comment>
<comment type="function">
    <text evidence="7 10 11">Participates actively in the response to hyperosmotic and heat shock by preventing the aggregation of stress-denatured proteins, in association with DnaK and GrpE. It is the nucleotide exchange factor for DnaK and may function as a thermosensor. Unfolded proteins bind initially to DnaJ; upon interaction with the DnaJ-bound protein, DnaK hydrolyzes its bound ATP, resulting in the formation of a stable complex. GrpE releases ADP from DnaK; ATP binding to DnaK triggers the release of the substrate protein, thus completing the reaction cycle. Several rounds of ATP-dependent interactions between DnaJ, DnaK and GrpE are required for fully efficient folding.</text>
</comment>
<evidence type="ECO:0000256" key="2">
    <source>
        <dbReference type="ARBA" id="ARBA00009054"/>
    </source>
</evidence>
<evidence type="ECO:0000256" key="5">
    <source>
        <dbReference type="ARBA" id="ARBA00023016"/>
    </source>
</evidence>
<dbReference type="AlphaFoldDB" id="A0A2U2MY11"/>
<evidence type="ECO:0000256" key="3">
    <source>
        <dbReference type="ARBA" id="ARBA00011738"/>
    </source>
</evidence>
<organism evidence="14 15">
    <name type="scientific">Sediminicurvatus halobius</name>
    <dbReference type="NCBI Taxonomy" id="2182432"/>
    <lineage>
        <taxon>Bacteria</taxon>
        <taxon>Pseudomonadati</taxon>
        <taxon>Pseudomonadota</taxon>
        <taxon>Gammaproteobacteria</taxon>
        <taxon>Chromatiales</taxon>
        <taxon>Ectothiorhodospiraceae</taxon>
        <taxon>Sediminicurvatus</taxon>
    </lineage>
</organism>
<dbReference type="InterPro" id="IPR013805">
    <property type="entry name" value="GrpE_CC"/>
</dbReference>
<dbReference type="EMBL" id="QFFI01000029">
    <property type="protein sequence ID" value="PWG61673.1"/>
    <property type="molecule type" value="Genomic_DNA"/>
</dbReference>
<evidence type="ECO:0000256" key="12">
    <source>
        <dbReference type="RuleBase" id="RU004478"/>
    </source>
</evidence>
<evidence type="ECO:0000256" key="8">
    <source>
        <dbReference type="ARBA" id="ARBA00072274"/>
    </source>
</evidence>
<sequence>MAEEERKDRPATGEPAPEQAPSEAADTEPGPDAAAESPAKGETQPEAEPDLREALEAAEARAEENWNQFLRARAEMENMRRRAARDVEQARQQSLEKLAGELLAVKDSLEMGVDAANEESADVAKLREGSELTLRMFNQALEKFGIEELNPKGERFDPERHEAMAAQESTEYEPNTVVHVVQKGYRLGERLLRPAMVIVAKGGSGSGQSGGNVDEQA</sequence>
<dbReference type="InterPro" id="IPR000740">
    <property type="entry name" value="GrpE"/>
</dbReference>
<dbReference type="Pfam" id="PF01025">
    <property type="entry name" value="GrpE"/>
    <property type="match status" value="1"/>
</dbReference>
<evidence type="ECO:0000256" key="9">
    <source>
        <dbReference type="ARBA" id="ARBA00076414"/>
    </source>
</evidence>
<keyword evidence="15" id="KW-1185">Reference proteome</keyword>
<evidence type="ECO:0000256" key="6">
    <source>
        <dbReference type="ARBA" id="ARBA00023186"/>
    </source>
</evidence>
<feature type="compositionally biased region" description="Low complexity" evidence="13">
    <location>
        <begin position="14"/>
        <end position="24"/>
    </location>
</feature>
<protein>
    <recommendedName>
        <fullName evidence="8 10">Protein GrpE</fullName>
    </recommendedName>
    <alternativeName>
        <fullName evidence="9 10">HSP-70 cofactor</fullName>
    </alternativeName>
</protein>
<evidence type="ECO:0000256" key="4">
    <source>
        <dbReference type="ARBA" id="ARBA00022490"/>
    </source>
</evidence>
<dbReference type="Gene3D" id="2.30.22.10">
    <property type="entry name" value="Head domain of nucleotide exchange factor GrpE"/>
    <property type="match status" value="1"/>
</dbReference>
<dbReference type="Proteomes" id="UP000245474">
    <property type="component" value="Unassembled WGS sequence"/>
</dbReference>
<evidence type="ECO:0000313" key="15">
    <source>
        <dbReference type="Proteomes" id="UP000245474"/>
    </source>
</evidence>
<proteinExistence type="inferred from homology"/>
<keyword evidence="5 10" id="KW-0346">Stress response</keyword>
<evidence type="ECO:0000256" key="11">
    <source>
        <dbReference type="RuleBase" id="RU000639"/>
    </source>
</evidence>
<dbReference type="PRINTS" id="PR00773">
    <property type="entry name" value="GRPEPROTEIN"/>
</dbReference>
<comment type="subunit">
    <text evidence="3 10">Homodimer.</text>
</comment>
<evidence type="ECO:0000256" key="10">
    <source>
        <dbReference type="HAMAP-Rule" id="MF_01151"/>
    </source>
</evidence>
<dbReference type="OrthoDB" id="9789811at2"/>
<dbReference type="PROSITE" id="PS01071">
    <property type="entry name" value="GRPE"/>
    <property type="match status" value="1"/>
</dbReference>
<comment type="subcellular location">
    <subcellularLocation>
        <location evidence="1 10">Cytoplasm</location>
    </subcellularLocation>
</comment>
<dbReference type="SUPFAM" id="SSF51064">
    <property type="entry name" value="Head domain of nucleotide exchange factor GrpE"/>
    <property type="match status" value="1"/>
</dbReference>
<dbReference type="GO" id="GO:0042803">
    <property type="term" value="F:protein homodimerization activity"/>
    <property type="evidence" value="ECO:0007669"/>
    <property type="project" value="InterPro"/>
</dbReference>
<dbReference type="CDD" id="cd00446">
    <property type="entry name" value="GrpE"/>
    <property type="match status" value="1"/>
</dbReference>
<keyword evidence="6 10" id="KW-0143">Chaperone</keyword>
<evidence type="ECO:0000256" key="7">
    <source>
        <dbReference type="ARBA" id="ARBA00053401"/>
    </source>
</evidence>
<dbReference type="GO" id="GO:0051087">
    <property type="term" value="F:protein-folding chaperone binding"/>
    <property type="evidence" value="ECO:0007669"/>
    <property type="project" value="InterPro"/>
</dbReference>
<evidence type="ECO:0000256" key="1">
    <source>
        <dbReference type="ARBA" id="ARBA00004496"/>
    </source>
</evidence>
<comment type="caution">
    <text evidence="14">The sequence shown here is derived from an EMBL/GenBank/DDBJ whole genome shotgun (WGS) entry which is preliminary data.</text>
</comment>
<feature type="compositionally biased region" description="Basic and acidic residues" evidence="13">
    <location>
        <begin position="49"/>
        <end position="61"/>
    </location>
</feature>
<name>A0A2U2MY11_9GAMM</name>
<dbReference type="GO" id="GO:0051082">
    <property type="term" value="F:unfolded protein binding"/>
    <property type="evidence" value="ECO:0007669"/>
    <property type="project" value="TreeGrafter"/>
</dbReference>
<dbReference type="HAMAP" id="MF_01151">
    <property type="entry name" value="GrpE"/>
    <property type="match status" value="1"/>
</dbReference>
<feature type="compositionally biased region" description="Basic and acidic residues" evidence="13">
    <location>
        <begin position="1"/>
        <end position="11"/>
    </location>
</feature>
<gene>
    <name evidence="10" type="primary">grpE</name>
    <name evidence="14" type="ORF">DEM34_15475</name>
</gene>
<dbReference type="InterPro" id="IPR009012">
    <property type="entry name" value="GrpE_head"/>
</dbReference>
<dbReference type="PANTHER" id="PTHR21237">
    <property type="entry name" value="GRPE PROTEIN"/>
    <property type="match status" value="1"/>
</dbReference>
<evidence type="ECO:0000256" key="13">
    <source>
        <dbReference type="SAM" id="MobiDB-lite"/>
    </source>
</evidence>
<evidence type="ECO:0000313" key="14">
    <source>
        <dbReference type="EMBL" id="PWG61673.1"/>
    </source>
</evidence>
<dbReference type="NCBIfam" id="NF010748">
    <property type="entry name" value="PRK14150.1"/>
    <property type="match status" value="1"/>
</dbReference>
<dbReference type="GO" id="GO:0005829">
    <property type="term" value="C:cytosol"/>
    <property type="evidence" value="ECO:0007669"/>
    <property type="project" value="TreeGrafter"/>
</dbReference>
<dbReference type="RefSeq" id="WP_109679738.1">
    <property type="nucleotide sequence ID" value="NZ_CP086615.1"/>
</dbReference>
<dbReference type="PANTHER" id="PTHR21237:SF23">
    <property type="entry name" value="GRPE PROTEIN HOMOLOG, MITOCHONDRIAL"/>
    <property type="match status" value="1"/>
</dbReference>
<accession>A0A2U2MY11</accession>
<dbReference type="Gene3D" id="3.90.20.20">
    <property type="match status" value="1"/>
</dbReference>
<dbReference type="NCBIfam" id="NF010737">
    <property type="entry name" value="PRK14139.1"/>
    <property type="match status" value="1"/>
</dbReference>
<dbReference type="FunFam" id="2.30.22.10:FF:000001">
    <property type="entry name" value="Protein GrpE"/>
    <property type="match status" value="1"/>
</dbReference>
<dbReference type="GO" id="GO:0000774">
    <property type="term" value="F:adenyl-nucleotide exchange factor activity"/>
    <property type="evidence" value="ECO:0007669"/>
    <property type="project" value="InterPro"/>
</dbReference>